<dbReference type="AlphaFoldDB" id="A0AAW8LJ19"/>
<feature type="region of interest" description="Disordered" evidence="1">
    <location>
        <begin position="1"/>
        <end position="22"/>
    </location>
</feature>
<evidence type="ECO:0000313" key="3">
    <source>
        <dbReference type="Proteomes" id="UP001265315"/>
    </source>
</evidence>
<comment type="caution">
    <text evidence="2">The sequence shown here is derived from an EMBL/GenBank/DDBJ whole genome shotgun (WGS) entry which is preliminary data.</text>
</comment>
<organism evidence="2 3">
    <name type="scientific">Agrobacterium tumefaciens</name>
    <dbReference type="NCBI Taxonomy" id="358"/>
    <lineage>
        <taxon>Bacteria</taxon>
        <taxon>Pseudomonadati</taxon>
        <taxon>Pseudomonadota</taxon>
        <taxon>Alphaproteobacteria</taxon>
        <taxon>Hyphomicrobiales</taxon>
        <taxon>Rhizobiaceae</taxon>
        <taxon>Rhizobium/Agrobacterium group</taxon>
        <taxon>Agrobacterium</taxon>
        <taxon>Agrobacterium tumefaciens complex</taxon>
    </lineage>
</organism>
<evidence type="ECO:0000313" key="2">
    <source>
        <dbReference type="EMBL" id="MDR6701623.1"/>
    </source>
</evidence>
<proteinExistence type="predicted"/>
<dbReference type="Proteomes" id="UP001265315">
    <property type="component" value="Unassembled WGS sequence"/>
</dbReference>
<sequence>MSRSSNDYTDHMNCGGANLSDIQPEKGHAARIERAIKFLTENGFTVIPAETTLTAN</sequence>
<reference evidence="2" key="1">
    <citation type="submission" date="2023-07" db="EMBL/GenBank/DDBJ databases">
        <title>Sorghum-associated microbial communities from plants grown in Nebraska, USA.</title>
        <authorList>
            <person name="Schachtman D."/>
        </authorList>
    </citation>
    <scope>NUCLEOTIDE SEQUENCE</scope>
    <source>
        <strain evidence="2">1457</strain>
    </source>
</reference>
<accession>A0AAW8LJ19</accession>
<dbReference type="RefSeq" id="WP_209689042.1">
    <property type="nucleotide sequence ID" value="NZ_JAGIPM010000001.1"/>
</dbReference>
<gene>
    <name evidence="2" type="ORF">J2W61_001451</name>
</gene>
<name>A0AAW8LJ19_AGRTU</name>
<dbReference type="EMBL" id="JAVDSW010000001">
    <property type="protein sequence ID" value="MDR6701623.1"/>
    <property type="molecule type" value="Genomic_DNA"/>
</dbReference>
<protein>
    <submittedName>
        <fullName evidence="2">Uncharacterized protein</fullName>
    </submittedName>
</protein>
<evidence type="ECO:0000256" key="1">
    <source>
        <dbReference type="SAM" id="MobiDB-lite"/>
    </source>
</evidence>